<protein>
    <submittedName>
        <fullName evidence="2">Uncharacterized protein</fullName>
    </submittedName>
</protein>
<evidence type="ECO:0000256" key="1">
    <source>
        <dbReference type="SAM" id="SignalP"/>
    </source>
</evidence>
<dbReference type="OrthoDB" id="2054831at2"/>
<keyword evidence="1" id="KW-0732">Signal</keyword>
<gene>
    <name evidence="2" type="ORF">FXF36_03320</name>
</gene>
<dbReference type="Proteomes" id="UP000327030">
    <property type="component" value="Chromosome 1"/>
</dbReference>
<feature type="chain" id="PRO_5024851326" evidence="1">
    <location>
        <begin position="30"/>
        <end position="176"/>
    </location>
</feature>
<feature type="signal peptide" evidence="1">
    <location>
        <begin position="1"/>
        <end position="29"/>
    </location>
</feature>
<sequence length="176" mass="19579">MKKFKVTKVLSVVLAVVFAVSTFTVGSEAKVHSAAAEQQRELTAEEIAAIRPMFKADQYAAYYPDVVKVLGEDEEVLFTHFITNGIWEERQPSVAFNVDVYASENYDLQSAFGNDIIAYYMHYATTNEYRRVPAPADALRAGFKIYSVYDFVQGQVGPQKGVAPVLAPDYHPGIVL</sequence>
<evidence type="ECO:0000313" key="3">
    <source>
        <dbReference type="Proteomes" id="UP000327030"/>
    </source>
</evidence>
<dbReference type="KEGG" id="pxv:FXF36_03320"/>
<dbReference type="EMBL" id="CP043028">
    <property type="protein sequence ID" value="QFJ53967.1"/>
    <property type="molecule type" value="Genomic_DNA"/>
</dbReference>
<reference evidence="3" key="1">
    <citation type="submission" date="2019-08" db="EMBL/GenBank/DDBJ databases">
        <title>Complete Genome Sequence of the Polysaccharide-Degrading Rumen Bacterium Pseudobutyrivibrio xylanivorans MA3014.</title>
        <authorList>
            <person name="Palevich N."/>
            <person name="Maclean P.H."/>
            <person name="Kelly W.J."/>
            <person name="Leahy S.C."/>
            <person name="Rakonjac J."/>
            <person name="Attwood G.T."/>
        </authorList>
    </citation>
    <scope>NUCLEOTIDE SEQUENCE [LARGE SCALE GENOMIC DNA]</scope>
    <source>
        <strain evidence="3">MA3014</strain>
    </source>
</reference>
<evidence type="ECO:0000313" key="2">
    <source>
        <dbReference type="EMBL" id="QFJ53967.1"/>
    </source>
</evidence>
<proteinExistence type="predicted"/>
<organism evidence="2 3">
    <name type="scientific">Pseudobutyrivibrio xylanivorans</name>
    <dbReference type="NCBI Taxonomy" id="185007"/>
    <lineage>
        <taxon>Bacteria</taxon>
        <taxon>Bacillati</taxon>
        <taxon>Bacillota</taxon>
        <taxon>Clostridia</taxon>
        <taxon>Lachnospirales</taxon>
        <taxon>Lachnospiraceae</taxon>
        <taxon>Pseudobutyrivibrio</taxon>
    </lineage>
</organism>
<accession>A0A5P6VN25</accession>
<dbReference type="RefSeq" id="WP_151622464.1">
    <property type="nucleotide sequence ID" value="NZ_CP043028.1"/>
</dbReference>
<name>A0A5P6VN25_PSEXY</name>
<dbReference type="AlphaFoldDB" id="A0A5P6VN25"/>